<evidence type="ECO:0000313" key="1">
    <source>
        <dbReference type="EMBL" id="GBN11555.1"/>
    </source>
</evidence>
<keyword evidence="2" id="KW-1185">Reference proteome</keyword>
<dbReference type="AlphaFoldDB" id="A0A4Y2LA47"/>
<reference evidence="1 2" key="1">
    <citation type="journal article" date="2019" name="Sci. Rep.">
        <title>Orb-weaving spider Araneus ventricosus genome elucidates the spidroin gene catalogue.</title>
        <authorList>
            <person name="Kono N."/>
            <person name="Nakamura H."/>
            <person name="Ohtoshi R."/>
            <person name="Moran D.A.P."/>
            <person name="Shinohara A."/>
            <person name="Yoshida Y."/>
            <person name="Fujiwara M."/>
            <person name="Mori M."/>
            <person name="Tomita M."/>
            <person name="Arakawa K."/>
        </authorList>
    </citation>
    <scope>NUCLEOTIDE SEQUENCE [LARGE SCALE GENOMIC DNA]</scope>
</reference>
<dbReference type="Proteomes" id="UP000499080">
    <property type="component" value="Unassembled WGS sequence"/>
</dbReference>
<protein>
    <submittedName>
        <fullName evidence="1">Uncharacterized protein</fullName>
    </submittedName>
</protein>
<dbReference type="EMBL" id="BGPR01005589">
    <property type="protein sequence ID" value="GBN11555.1"/>
    <property type="molecule type" value="Genomic_DNA"/>
</dbReference>
<accession>A0A4Y2LA47</accession>
<gene>
    <name evidence="1" type="ORF">AVEN_246253_1</name>
</gene>
<proteinExistence type="predicted"/>
<organism evidence="1 2">
    <name type="scientific">Araneus ventricosus</name>
    <name type="common">Orbweaver spider</name>
    <name type="synonym">Epeira ventricosa</name>
    <dbReference type="NCBI Taxonomy" id="182803"/>
    <lineage>
        <taxon>Eukaryota</taxon>
        <taxon>Metazoa</taxon>
        <taxon>Ecdysozoa</taxon>
        <taxon>Arthropoda</taxon>
        <taxon>Chelicerata</taxon>
        <taxon>Arachnida</taxon>
        <taxon>Araneae</taxon>
        <taxon>Araneomorphae</taxon>
        <taxon>Entelegynae</taxon>
        <taxon>Araneoidea</taxon>
        <taxon>Araneidae</taxon>
        <taxon>Araneus</taxon>
    </lineage>
</organism>
<sequence length="234" mass="24982">MTVESFLGRVLQSKEEVKLDEGFSVNNVIIRRLVGGGRNRRVFIPEEDRIRKSPSQRYKSFGPAHIRNLEEGGGLITAGESSKSSDMLYSNVSPSDAEEELISASASDSRDCKTVFSNGGRTAIGRNSVSTEVGLEVSKGFNADLGREVLSLVGIVLVGESLFSFFLFVTSLKSVQSGKAEAFSHNGATDGKEGWLVIAGGALGIEADCLELESAAMSGLVWEDGAVDFFTAET</sequence>
<evidence type="ECO:0000313" key="2">
    <source>
        <dbReference type="Proteomes" id="UP000499080"/>
    </source>
</evidence>
<name>A0A4Y2LA47_ARAVE</name>
<comment type="caution">
    <text evidence="1">The sequence shown here is derived from an EMBL/GenBank/DDBJ whole genome shotgun (WGS) entry which is preliminary data.</text>
</comment>